<dbReference type="SUPFAM" id="SSF82784">
    <property type="entry name" value="OsmC-like"/>
    <property type="match status" value="1"/>
</dbReference>
<dbReference type="InterPro" id="IPR015946">
    <property type="entry name" value="KH_dom-like_a/b"/>
</dbReference>
<dbReference type="InterPro" id="IPR003718">
    <property type="entry name" value="OsmC/Ohr_fam"/>
</dbReference>
<name>A0A7S2WHP5_9STRA</name>
<proteinExistence type="predicted"/>
<dbReference type="AlphaFoldDB" id="A0A7S2WHP5"/>
<dbReference type="PANTHER" id="PTHR39624">
    <property type="entry name" value="PROTEIN INVOLVED IN RIMO-MEDIATED BETA-METHYLTHIOLATION OF RIBOSOMAL PROTEIN S12 YCAO"/>
    <property type="match status" value="1"/>
</dbReference>
<sequence>MVSNRRRTMMMRRLLPRLAARELRGRSMSTVVVKTTPGISPYTSRIQMGPHSMVVDEPPSLGGADLGPNPYDVLLASLGSCTSITLEMYAKRKAIPLEEVEVTLDHAKVYAQDCEDCSFCDDVSPKQKIDKIDRVIRLIGPELTEEHKAVLMKIADKCPVHNTLHSPHNIISSRMV</sequence>
<dbReference type="InterPro" id="IPR036102">
    <property type="entry name" value="OsmC/Ohrsf"/>
</dbReference>
<dbReference type="PANTHER" id="PTHR39624:SF2">
    <property type="entry name" value="OSMC-LIKE PROTEIN"/>
    <property type="match status" value="1"/>
</dbReference>
<protein>
    <recommendedName>
        <fullName evidence="2">OsmC-like protein</fullName>
    </recommendedName>
</protein>
<organism evidence="1">
    <name type="scientific">Rhizochromulina marina</name>
    <dbReference type="NCBI Taxonomy" id="1034831"/>
    <lineage>
        <taxon>Eukaryota</taxon>
        <taxon>Sar</taxon>
        <taxon>Stramenopiles</taxon>
        <taxon>Ochrophyta</taxon>
        <taxon>Dictyochophyceae</taxon>
        <taxon>Rhizochromulinales</taxon>
        <taxon>Rhizochromulina</taxon>
    </lineage>
</organism>
<gene>
    <name evidence="1" type="ORF">RMAR1173_LOCUS10857</name>
</gene>
<dbReference type="Pfam" id="PF02566">
    <property type="entry name" value="OsmC"/>
    <property type="match status" value="1"/>
</dbReference>
<evidence type="ECO:0000313" key="1">
    <source>
        <dbReference type="EMBL" id="CAD9688704.1"/>
    </source>
</evidence>
<accession>A0A7S2WHP5</accession>
<dbReference type="Gene3D" id="3.30.300.20">
    <property type="match status" value="1"/>
</dbReference>
<reference evidence="1" key="1">
    <citation type="submission" date="2021-01" db="EMBL/GenBank/DDBJ databases">
        <authorList>
            <person name="Corre E."/>
            <person name="Pelletier E."/>
            <person name="Niang G."/>
            <person name="Scheremetjew M."/>
            <person name="Finn R."/>
            <person name="Kale V."/>
            <person name="Holt S."/>
            <person name="Cochrane G."/>
            <person name="Meng A."/>
            <person name="Brown T."/>
            <person name="Cohen L."/>
        </authorList>
    </citation>
    <scope>NUCLEOTIDE SEQUENCE</scope>
    <source>
        <strain evidence="1">CCMP1243</strain>
    </source>
</reference>
<dbReference type="EMBL" id="HBHJ01016314">
    <property type="protein sequence ID" value="CAD9688704.1"/>
    <property type="molecule type" value="Transcribed_RNA"/>
</dbReference>
<evidence type="ECO:0008006" key="2">
    <source>
        <dbReference type="Google" id="ProtNLM"/>
    </source>
</evidence>